<dbReference type="GO" id="GO:0006368">
    <property type="term" value="P:transcription elongation by RNA polymerase II"/>
    <property type="evidence" value="ECO:0007669"/>
    <property type="project" value="TreeGrafter"/>
</dbReference>
<feature type="compositionally biased region" description="Low complexity" evidence="9">
    <location>
        <begin position="338"/>
        <end position="349"/>
    </location>
</feature>
<evidence type="ECO:0000256" key="2">
    <source>
        <dbReference type="ARBA" id="ARBA00022737"/>
    </source>
</evidence>
<accession>A0AAV9X8N3</accession>
<evidence type="ECO:0000256" key="7">
    <source>
        <dbReference type="ARBA" id="ARBA00023242"/>
    </source>
</evidence>
<evidence type="ECO:0000256" key="5">
    <source>
        <dbReference type="ARBA" id="ARBA00023117"/>
    </source>
</evidence>
<dbReference type="InterPro" id="IPR037382">
    <property type="entry name" value="Rsc/polybromo"/>
</dbReference>
<gene>
    <name evidence="11" type="ORF">TWF694_010909</name>
</gene>
<evidence type="ECO:0000259" key="10">
    <source>
        <dbReference type="PROSITE" id="PS50014"/>
    </source>
</evidence>
<dbReference type="AlphaFoldDB" id="A0AAV9X8N3"/>
<dbReference type="GO" id="GO:0003682">
    <property type="term" value="F:chromatin binding"/>
    <property type="evidence" value="ECO:0007669"/>
    <property type="project" value="TreeGrafter"/>
</dbReference>
<feature type="domain" description="Bromo" evidence="10">
    <location>
        <begin position="186"/>
        <end position="259"/>
    </location>
</feature>
<keyword evidence="2" id="KW-0677">Repeat</keyword>
<keyword evidence="7" id="KW-0539">Nucleus</keyword>
<dbReference type="InterPro" id="IPR001487">
    <property type="entry name" value="Bromodomain"/>
</dbReference>
<dbReference type="PROSITE" id="PS50014">
    <property type="entry name" value="BROMODOMAIN_2"/>
    <property type="match status" value="2"/>
</dbReference>
<dbReference type="Gene3D" id="1.20.920.10">
    <property type="entry name" value="Bromodomain-like"/>
    <property type="match status" value="2"/>
</dbReference>
<evidence type="ECO:0000256" key="4">
    <source>
        <dbReference type="ARBA" id="ARBA00023015"/>
    </source>
</evidence>
<keyword evidence="3" id="KW-0156">Chromatin regulator</keyword>
<reference evidence="11 12" key="1">
    <citation type="submission" date="2019-10" db="EMBL/GenBank/DDBJ databases">
        <authorList>
            <person name="Palmer J.M."/>
        </authorList>
    </citation>
    <scope>NUCLEOTIDE SEQUENCE [LARGE SCALE GENOMIC DNA]</scope>
    <source>
        <strain evidence="11 12">TWF694</strain>
    </source>
</reference>
<dbReference type="SUPFAM" id="SSF47370">
    <property type="entry name" value="Bromodomain"/>
    <property type="match status" value="2"/>
</dbReference>
<comment type="subcellular location">
    <subcellularLocation>
        <location evidence="1">Nucleus</location>
    </subcellularLocation>
</comment>
<keyword evidence="6" id="KW-0804">Transcription</keyword>
<keyword evidence="12" id="KW-1185">Reference proteome</keyword>
<comment type="caution">
    <text evidence="11">The sequence shown here is derived from an EMBL/GenBank/DDBJ whole genome shotgun (WGS) entry which is preliminary data.</text>
</comment>
<evidence type="ECO:0000313" key="12">
    <source>
        <dbReference type="Proteomes" id="UP001365542"/>
    </source>
</evidence>
<dbReference type="InterPro" id="IPR018359">
    <property type="entry name" value="Bromodomain_CS"/>
</dbReference>
<dbReference type="PANTHER" id="PTHR16062:SF19">
    <property type="entry name" value="PROTEIN POLYBROMO-1"/>
    <property type="match status" value="1"/>
</dbReference>
<feature type="compositionally biased region" description="Polar residues" evidence="9">
    <location>
        <begin position="361"/>
        <end position="371"/>
    </location>
</feature>
<keyword evidence="5 8" id="KW-0103">Bromodomain</keyword>
<dbReference type="PROSITE" id="PS00633">
    <property type="entry name" value="BROMODOMAIN_1"/>
    <property type="match status" value="1"/>
</dbReference>
<dbReference type="PANTHER" id="PTHR16062">
    <property type="entry name" value="SWI/SNF-RELATED"/>
    <property type="match status" value="1"/>
</dbReference>
<dbReference type="GO" id="GO:0016586">
    <property type="term" value="C:RSC-type complex"/>
    <property type="evidence" value="ECO:0007669"/>
    <property type="project" value="InterPro"/>
</dbReference>
<dbReference type="EMBL" id="JAVHJO010000008">
    <property type="protein sequence ID" value="KAK6538016.1"/>
    <property type="molecule type" value="Genomic_DNA"/>
</dbReference>
<feature type="region of interest" description="Disordered" evidence="9">
    <location>
        <begin position="1"/>
        <end position="29"/>
    </location>
</feature>
<protein>
    <recommendedName>
        <fullName evidence="10">Bromo domain-containing protein</fullName>
    </recommendedName>
</protein>
<dbReference type="InterPro" id="IPR036427">
    <property type="entry name" value="Bromodomain-like_sf"/>
</dbReference>
<name>A0AAV9X8N3_9PEZI</name>
<dbReference type="SMART" id="SM00297">
    <property type="entry name" value="BROMO"/>
    <property type="match status" value="2"/>
</dbReference>
<keyword evidence="4" id="KW-0805">Transcription regulation</keyword>
<evidence type="ECO:0000256" key="3">
    <source>
        <dbReference type="ARBA" id="ARBA00022853"/>
    </source>
</evidence>
<dbReference type="Pfam" id="PF00439">
    <property type="entry name" value="Bromodomain"/>
    <property type="match status" value="2"/>
</dbReference>
<feature type="region of interest" description="Disordered" evidence="9">
    <location>
        <begin position="319"/>
        <end position="387"/>
    </location>
</feature>
<evidence type="ECO:0000256" key="6">
    <source>
        <dbReference type="ARBA" id="ARBA00023163"/>
    </source>
</evidence>
<dbReference type="CDD" id="cd04369">
    <property type="entry name" value="Bromodomain"/>
    <property type="match status" value="2"/>
</dbReference>
<proteinExistence type="predicted"/>
<dbReference type="PRINTS" id="PR00503">
    <property type="entry name" value="BROMODOMAIN"/>
</dbReference>
<evidence type="ECO:0000313" key="11">
    <source>
        <dbReference type="EMBL" id="KAK6538016.1"/>
    </source>
</evidence>
<evidence type="ECO:0000256" key="1">
    <source>
        <dbReference type="ARBA" id="ARBA00004123"/>
    </source>
</evidence>
<dbReference type="Proteomes" id="UP001365542">
    <property type="component" value="Unassembled WGS sequence"/>
</dbReference>
<sequence>MGRPKRKETSGSPVKEDPSKRRRQTSTPAFDFSEDHSIAEFGRFVLSQINQAKDSRRGVLIAQDFQTAPSKVDLPQYYEVIRNPIALDSIEAKLDDYKSVDELLEDFKLMESNALTFNQAKSPISQYAIRIRGIVEQQMKIRDDKLQERAMSQISDDGSVYARARDVLLSILDDLCDRNITKDGSGKFAAGDLFRDPVSAKDYPDYYRIIKRPIALEMIRKKLNTKDYSQDSVVDEFEDDMFLLLDNAAEYNEPDSEVMGDAKIIQSAFVPRMATERKKLGLPARSLPPKDRYYNREIKKEDVVMKNGIESGPRILLKMNGQKKADSPSSIPDSSRHTTTASTPAAGTAQSPPFTADPQAPSRNPFRTSHTPHPAAPSPGNLKDSVSPMITNASMVQPTPARAPAAPQPPAKRVPHPIRYAAFGLPTGYDKNGMINEPVTAKDFAYARRPGTSIKDSPIQFIRFGTPPDAPRQLEKPKKFTNWNETYKSDHIVNMSATFTRVRVEAFLNPEITNETTNYGIWLTQDGHRVAYNNRAQDSQGRLVYQWDLKLKAGRINSVHVICDLLKTNPEEKEFIERAQFEITANISPV</sequence>
<evidence type="ECO:0000256" key="9">
    <source>
        <dbReference type="SAM" id="MobiDB-lite"/>
    </source>
</evidence>
<dbReference type="GO" id="GO:0006338">
    <property type="term" value="P:chromatin remodeling"/>
    <property type="evidence" value="ECO:0007669"/>
    <property type="project" value="InterPro"/>
</dbReference>
<organism evidence="11 12">
    <name type="scientific">Orbilia ellipsospora</name>
    <dbReference type="NCBI Taxonomy" id="2528407"/>
    <lineage>
        <taxon>Eukaryota</taxon>
        <taxon>Fungi</taxon>
        <taxon>Dikarya</taxon>
        <taxon>Ascomycota</taxon>
        <taxon>Pezizomycotina</taxon>
        <taxon>Orbiliomycetes</taxon>
        <taxon>Orbiliales</taxon>
        <taxon>Orbiliaceae</taxon>
        <taxon>Orbilia</taxon>
    </lineage>
</organism>
<feature type="domain" description="Bromo" evidence="10">
    <location>
        <begin position="57"/>
        <end position="125"/>
    </location>
</feature>
<evidence type="ECO:0000256" key="8">
    <source>
        <dbReference type="PROSITE-ProRule" id="PRU00035"/>
    </source>
</evidence>